<gene>
    <name evidence="2" type="ORF">AVDCRST_MAG77-1694</name>
</gene>
<reference evidence="2" key="1">
    <citation type="submission" date="2020-02" db="EMBL/GenBank/DDBJ databases">
        <authorList>
            <person name="Meier V. D."/>
        </authorList>
    </citation>
    <scope>NUCLEOTIDE SEQUENCE</scope>
    <source>
        <strain evidence="2">AVDCRST_MAG77</strain>
    </source>
</reference>
<feature type="non-terminal residue" evidence="2">
    <location>
        <position position="49"/>
    </location>
</feature>
<sequence>EGRRCGVAHGAPPPQRQVERREHQLGAQVVGHGPPDDGAAEAVEHHRQV</sequence>
<evidence type="ECO:0000313" key="2">
    <source>
        <dbReference type="EMBL" id="CAA9244245.1"/>
    </source>
</evidence>
<dbReference type="AlphaFoldDB" id="A0A6J4I9Q8"/>
<dbReference type="EMBL" id="CADCTC010000108">
    <property type="protein sequence ID" value="CAA9244245.1"/>
    <property type="molecule type" value="Genomic_DNA"/>
</dbReference>
<name>A0A6J4I9Q8_9CHLR</name>
<evidence type="ECO:0000256" key="1">
    <source>
        <dbReference type="SAM" id="MobiDB-lite"/>
    </source>
</evidence>
<organism evidence="2">
    <name type="scientific">uncultured Chloroflexota bacterium</name>
    <dbReference type="NCBI Taxonomy" id="166587"/>
    <lineage>
        <taxon>Bacteria</taxon>
        <taxon>Bacillati</taxon>
        <taxon>Chloroflexota</taxon>
        <taxon>environmental samples</taxon>
    </lineage>
</organism>
<feature type="non-terminal residue" evidence="2">
    <location>
        <position position="1"/>
    </location>
</feature>
<proteinExistence type="predicted"/>
<feature type="region of interest" description="Disordered" evidence="1">
    <location>
        <begin position="1"/>
        <end position="49"/>
    </location>
</feature>
<accession>A0A6J4I9Q8</accession>
<protein>
    <submittedName>
        <fullName evidence="2">Uncharacterized protein</fullName>
    </submittedName>
</protein>